<dbReference type="InterPro" id="IPR036688">
    <property type="entry name" value="MoeA_C_domain_IV_sf"/>
</dbReference>
<dbReference type="GO" id="GO:0005829">
    <property type="term" value="C:cytosol"/>
    <property type="evidence" value="ECO:0007669"/>
    <property type="project" value="TreeGrafter"/>
</dbReference>
<organism evidence="6 7">
    <name type="scientific">Helicobacter valdiviensis</name>
    <dbReference type="NCBI Taxonomy" id="1458358"/>
    <lineage>
        <taxon>Bacteria</taxon>
        <taxon>Pseudomonadati</taxon>
        <taxon>Campylobacterota</taxon>
        <taxon>Epsilonproteobacteria</taxon>
        <taxon>Campylobacterales</taxon>
        <taxon>Helicobacteraceae</taxon>
        <taxon>Helicobacter</taxon>
    </lineage>
</organism>
<gene>
    <name evidence="6" type="ORF">B6S12_05375</name>
</gene>
<keyword evidence="4 6" id="KW-0808">Transferase</keyword>
<keyword evidence="4" id="KW-0500">Molybdenum</keyword>
<comment type="similarity">
    <text evidence="2 4">Belongs to the MoeA family.</text>
</comment>
<dbReference type="InterPro" id="IPR038987">
    <property type="entry name" value="MoeA-like"/>
</dbReference>
<keyword evidence="4" id="KW-0460">Magnesium</keyword>
<dbReference type="OrthoDB" id="9804758at2"/>
<evidence type="ECO:0000256" key="3">
    <source>
        <dbReference type="ARBA" id="ARBA00047317"/>
    </source>
</evidence>
<accession>A0A2W6MUX1</accession>
<dbReference type="EMBL" id="NBIU01000012">
    <property type="protein sequence ID" value="PZT48152.1"/>
    <property type="molecule type" value="Genomic_DNA"/>
</dbReference>
<dbReference type="Gene3D" id="3.40.980.10">
    <property type="entry name" value="MoaB/Mog-like domain"/>
    <property type="match status" value="1"/>
</dbReference>
<dbReference type="InterPro" id="IPR036135">
    <property type="entry name" value="MoeA_linker/N_sf"/>
</dbReference>
<evidence type="ECO:0000259" key="5">
    <source>
        <dbReference type="SMART" id="SM00852"/>
    </source>
</evidence>
<dbReference type="Proteomes" id="UP000249746">
    <property type="component" value="Unassembled WGS sequence"/>
</dbReference>
<dbReference type="Gene3D" id="2.170.190.11">
    <property type="entry name" value="Molybdopterin biosynthesis moea protein, domain 3"/>
    <property type="match status" value="1"/>
</dbReference>
<dbReference type="SUPFAM" id="SSF53218">
    <property type="entry name" value="Molybdenum cofactor biosynthesis proteins"/>
    <property type="match status" value="1"/>
</dbReference>
<dbReference type="PANTHER" id="PTHR10192">
    <property type="entry name" value="MOLYBDOPTERIN BIOSYNTHESIS PROTEIN"/>
    <property type="match status" value="1"/>
</dbReference>
<dbReference type="EC" id="2.10.1.1" evidence="4"/>
<comment type="cofactor">
    <cofactor evidence="4">
        <name>Mg(2+)</name>
        <dbReference type="ChEBI" id="CHEBI:18420"/>
    </cofactor>
</comment>
<dbReference type="GO" id="GO:0046872">
    <property type="term" value="F:metal ion binding"/>
    <property type="evidence" value="ECO:0007669"/>
    <property type="project" value="UniProtKB-UniRule"/>
</dbReference>
<keyword evidence="7" id="KW-1185">Reference proteome</keyword>
<keyword evidence="4" id="KW-0501">Molybdenum cofactor biosynthesis</keyword>
<dbReference type="Pfam" id="PF00994">
    <property type="entry name" value="MoCF_biosynth"/>
    <property type="match status" value="1"/>
</dbReference>
<dbReference type="CDD" id="cd00887">
    <property type="entry name" value="MoeA"/>
    <property type="match status" value="1"/>
</dbReference>
<dbReference type="GO" id="GO:0006777">
    <property type="term" value="P:Mo-molybdopterin cofactor biosynthetic process"/>
    <property type="evidence" value="ECO:0007669"/>
    <property type="project" value="UniProtKB-UniRule"/>
</dbReference>
<comment type="caution">
    <text evidence="6">The sequence shown here is derived from an EMBL/GenBank/DDBJ whole genome shotgun (WGS) entry which is preliminary data.</text>
</comment>
<feature type="domain" description="MoaB/Mog" evidence="5">
    <location>
        <begin position="179"/>
        <end position="318"/>
    </location>
</feature>
<proteinExistence type="inferred from homology"/>
<evidence type="ECO:0000256" key="4">
    <source>
        <dbReference type="RuleBase" id="RU365090"/>
    </source>
</evidence>
<dbReference type="Gene3D" id="3.90.105.10">
    <property type="entry name" value="Molybdopterin biosynthesis moea protein, domain 2"/>
    <property type="match status" value="1"/>
</dbReference>
<protein>
    <recommendedName>
        <fullName evidence="4">Molybdopterin molybdenumtransferase</fullName>
        <ecNumber evidence="4">2.10.1.1</ecNumber>
    </recommendedName>
</protein>
<keyword evidence="4" id="KW-0479">Metal-binding</keyword>
<dbReference type="InterPro" id="IPR036425">
    <property type="entry name" value="MoaB/Mog-like_dom_sf"/>
</dbReference>
<comment type="catalytic activity">
    <reaction evidence="3">
        <text>adenylyl-molybdopterin + molybdate = Mo-molybdopterin + AMP + H(+)</text>
        <dbReference type="Rhea" id="RHEA:35047"/>
        <dbReference type="ChEBI" id="CHEBI:15378"/>
        <dbReference type="ChEBI" id="CHEBI:36264"/>
        <dbReference type="ChEBI" id="CHEBI:62727"/>
        <dbReference type="ChEBI" id="CHEBI:71302"/>
        <dbReference type="ChEBI" id="CHEBI:456215"/>
        <dbReference type="EC" id="2.10.1.1"/>
    </reaction>
</comment>
<dbReference type="InterPro" id="IPR001453">
    <property type="entry name" value="MoaB/Mog_dom"/>
</dbReference>
<reference evidence="6 7" key="1">
    <citation type="submission" date="2017-03" db="EMBL/GenBank/DDBJ databases">
        <title>Genomic and clinical evidence uncovers the enterohepatic species Helicobacter valdiviensis as a potential human intestinal pathogen.</title>
        <authorList>
            <person name="Fresia P."/>
            <person name="Jara R."/>
            <person name="Sierra R."/>
            <person name="Ferres I."/>
            <person name="Greif G."/>
            <person name="Iraola G."/>
            <person name="Collado L."/>
        </authorList>
    </citation>
    <scope>NUCLEOTIDE SEQUENCE [LARGE SCALE GENOMIC DNA]</scope>
    <source>
        <strain evidence="6 7">WBE14</strain>
    </source>
</reference>
<dbReference type="InterPro" id="IPR005110">
    <property type="entry name" value="MoeA_linker/N"/>
</dbReference>
<comment type="function">
    <text evidence="1 4">Catalyzes the insertion of molybdate into adenylated molybdopterin with the concomitant release of AMP.</text>
</comment>
<evidence type="ECO:0000313" key="7">
    <source>
        <dbReference type="Proteomes" id="UP000249746"/>
    </source>
</evidence>
<evidence type="ECO:0000313" key="6">
    <source>
        <dbReference type="EMBL" id="PZT48152.1"/>
    </source>
</evidence>
<dbReference type="AlphaFoldDB" id="A0A2W6MUX1"/>
<comment type="pathway">
    <text evidence="4">Cofactor biosynthesis; molybdopterin biosynthesis.</text>
</comment>
<dbReference type="Gene3D" id="2.40.340.10">
    <property type="entry name" value="MoeA, C-terminal, domain IV"/>
    <property type="match status" value="1"/>
</dbReference>
<dbReference type="PANTHER" id="PTHR10192:SF5">
    <property type="entry name" value="GEPHYRIN"/>
    <property type="match status" value="1"/>
</dbReference>
<evidence type="ECO:0000256" key="1">
    <source>
        <dbReference type="ARBA" id="ARBA00002901"/>
    </source>
</evidence>
<dbReference type="SUPFAM" id="SSF63882">
    <property type="entry name" value="MoeA N-terminal region -like"/>
    <property type="match status" value="1"/>
</dbReference>
<dbReference type="RefSeq" id="WP_111229785.1">
    <property type="nucleotide sequence ID" value="NZ_NBIU01000012.1"/>
</dbReference>
<dbReference type="UniPathway" id="UPA00344"/>
<dbReference type="SMART" id="SM00852">
    <property type="entry name" value="MoCF_biosynth"/>
    <property type="match status" value="1"/>
</dbReference>
<name>A0A2W6MUX1_9HELI</name>
<sequence length="405" mass="45407">MREKITFYEALEILENTNFQTLKTERVFLQEAHNRVLAKDIYAPCDMPLVPLSSMDGYAINSKFQENVEFEILKDNRAGNEEIPTLSLETPKAIKTFTGAAIPKNADILVPIENVLIENGKLKIVKMSQKGDYIREVGANYKKGEKLLKAGTKLSGNYIGLLASLNQVFIEVYEKPKVGVLVSGDEILELGEHSDSINKIYNANGYLLSAKIQEYGAIPKLYPILKDDKNLIEKSLEDALKTCDLVISTGGASVGDYDFIAQIAKERQDEVVFKGVGIKPGQHVLYARFFGKHFFGLPGFPNSTLVTFELFVSVILAKMCGNIAQKTKIKVPLGTQIYKKDKRIEFRVCNVIENDGKFRINFEGKKDFLSAILNNFCPLENVQIGLAILDKEYFKEEDEVLVILL</sequence>
<evidence type="ECO:0000256" key="2">
    <source>
        <dbReference type="ARBA" id="ARBA00010763"/>
    </source>
</evidence>
<dbReference type="Pfam" id="PF03453">
    <property type="entry name" value="MoeA_N"/>
    <property type="match status" value="1"/>
</dbReference>
<dbReference type="NCBIfam" id="TIGR00177">
    <property type="entry name" value="molyb_syn"/>
    <property type="match status" value="1"/>
</dbReference>
<dbReference type="GO" id="GO:0061599">
    <property type="term" value="F:molybdopterin molybdotransferase activity"/>
    <property type="evidence" value="ECO:0007669"/>
    <property type="project" value="UniProtKB-UniRule"/>
</dbReference>